<dbReference type="Gene3D" id="3.40.50.720">
    <property type="entry name" value="NAD(P)-binding Rossmann-like Domain"/>
    <property type="match status" value="1"/>
</dbReference>
<dbReference type="SUPFAM" id="SSF51735">
    <property type="entry name" value="NAD(P)-binding Rossmann-fold domains"/>
    <property type="match status" value="1"/>
</dbReference>
<dbReference type="InterPro" id="IPR012302">
    <property type="entry name" value="Malic_NAD-bd"/>
</dbReference>
<sequence>MPASTYNFIYDDFGSTRAIEIKARGIGIQINNYINKGSAFTHRERREFKLEGLLPPAVRTISQQLKNSISVLNNKKGDLEKFIYVRSLFDRNVTLAHALISSDIKKLMGIIYTPTVGLACRHYSSMFRRANGLHFYPGNIEQAEDILGHYGHRDIRVAVVTDNQGILGIGDQGAGGIAICLGKLMLYTQGGGIAPWHCLPISLDVGTDNQDLINDENYLGWRHARLKGDEYIDFVQSFAKAFKTIYPRAICQWEDFSKQNAFAIRDAYLHDLISFNDDIQGTGAVNLAAIITAMRIRREELTKQNFLIYGAGAGGIGIAEQLHAALMDEGLKDLEARNKIFTLDSRGLITSDRDLEPYKQKFAKDPHGLDWYKSSKDGGLLNVIRQSKISVLVGTSGQHGAFTKEVVEAMLNNHRQPVILPLSNPTAKAEATPEEIYQWSAGQALTATGSPFPDIKTSNGSVRVGQCNNVLIFPGLGLGTIASGAREVRPAFFTAAARAVADMVSERDRGLGILTPDVGNLREISLQVARAVGQAAIRQTVSGSCAYSRFQHHNDPEKLNILIEKMRWQPQYLPLTSKQSGGRDEGR</sequence>
<dbReference type="InterPro" id="IPR037062">
    <property type="entry name" value="Malic_N_dom_sf"/>
</dbReference>
<dbReference type="GO" id="GO:0006108">
    <property type="term" value="P:malate metabolic process"/>
    <property type="evidence" value="ECO:0007669"/>
    <property type="project" value="TreeGrafter"/>
</dbReference>
<dbReference type="SMART" id="SM01274">
    <property type="entry name" value="malic"/>
    <property type="match status" value="1"/>
</dbReference>
<feature type="domain" description="Malic enzyme N-terminal" evidence="6">
    <location>
        <begin position="89"/>
        <end position="269"/>
    </location>
</feature>
<comment type="cofactor">
    <cofactor evidence="1">
        <name>Mn(2+)</name>
        <dbReference type="ChEBI" id="CHEBI:29035"/>
    </cofactor>
</comment>
<accession>A0A3B0VG21</accession>
<dbReference type="GO" id="GO:0046872">
    <property type="term" value="F:metal ion binding"/>
    <property type="evidence" value="ECO:0007669"/>
    <property type="project" value="UniProtKB-KW"/>
</dbReference>
<dbReference type="PANTHER" id="PTHR23406:SF34">
    <property type="entry name" value="NAD-DEPENDENT MALIC ENZYME, MITOCHONDRIAL"/>
    <property type="match status" value="1"/>
</dbReference>
<dbReference type="PIRSF" id="PIRSF000106">
    <property type="entry name" value="ME"/>
    <property type="match status" value="1"/>
</dbReference>
<reference evidence="7" key="1">
    <citation type="submission" date="2018-06" db="EMBL/GenBank/DDBJ databases">
        <authorList>
            <person name="Zhirakovskaya E."/>
        </authorList>
    </citation>
    <scope>NUCLEOTIDE SEQUENCE</scope>
</reference>
<dbReference type="AlphaFoldDB" id="A0A3B0VG21"/>
<keyword evidence="3" id="KW-0479">Metal-binding</keyword>
<dbReference type="InterPro" id="IPR001891">
    <property type="entry name" value="Malic_OxRdtase"/>
</dbReference>
<dbReference type="GO" id="GO:0004470">
    <property type="term" value="F:malic enzyme activity"/>
    <property type="evidence" value="ECO:0007669"/>
    <property type="project" value="InterPro"/>
</dbReference>
<dbReference type="PANTHER" id="PTHR23406">
    <property type="entry name" value="MALIC ENZYME-RELATED"/>
    <property type="match status" value="1"/>
</dbReference>
<dbReference type="GO" id="GO:0016616">
    <property type="term" value="F:oxidoreductase activity, acting on the CH-OH group of donors, NAD or NADP as acceptor"/>
    <property type="evidence" value="ECO:0007669"/>
    <property type="project" value="InterPro"/>
</dbReference>
<dbReference type="Gene3D" id="3.40.50.10380">
    <property type="entry name" value="Malic enzyme, N-terminal domain"/>
    <property type="match status" value="1"/>
</dbReference>
<proteinExistence type="inferred from homology"/>
<evidence type="ECO:0000256" key="2">
    <source>
        <dbReference type="ARBA" id="ARBA00008785"/>
    </source>
</evidence>
<dbReference type="GO" id="GO:0051287">
    <property type="term" value="F:NAD binding"/>
    <property type="evidence" value="ECO:0007669"/>
    <property type="project" value="InterPro"/>
</dbReference>
<dbReference type="NCBIfam" id="NF010052">
    <property type="entry name" value="PRK13529.1"/>
    <property type="match status" value="1"/>
</dbReference>
<dbReference type="SMART" id="SM00919">
    <property type="entry name" value="Malic_M"/>
    <property type="match status" value="1"/>
</dbReference>
<keyword evidence="4" id="KW-0520">NAD</keyword>
<dbReference type="InterPro" id="IPR012301">
    <property type="entry name" value="Malic_N_dom"/>
</dbReference>
<gene>
    <name evidence="7" type="ORF">MNBD_DELTA03-740</name>
</gene>
<dbReference type="InterPro" id="IPR015884">
    <property type="entry name" value="Malic_enzyme_CS"/>
</dbReference>
<dbReference type="InterPro" id="IPR036291">
    <property type="entry name" value="NAD(P)-bd_dom_sf"/>
</dbReference>
<name>A0A3B0VG21_9ZZZZ</name>
<evidence type="ECO:0000259" key="6">
    <source>
        <dbReference type="SMART" id="SM01274"/>
    </source>
</evidence>
<evidence type="ECO:0000256" key="4">
    <source>
        <dbReference type="ARBA" id="ARBA00023027"/>
    </source>
</evidence>
<evidence type="ECO:0000256" key="1">
    <source>
        <dbReference type="ARBA" id="ARBA00001936"/>
    </source>
</evidence>
<evidence type="ECO:0000259" key="5">
    <source>
        <dbReference type="SMART" id="SM00919"/>
    </source>
</evidence>
<dbReference type="SUPFAM" id="SSF53223">
    <property type="entry name" value="Aminoacid dehydrogenase-like, N-terminal domain"/>
    <property type="match status" value="1"/>
</dbReference>
<dbReference type="InterPro" id="IPR046346">
    <property type="entry name" value="Aminoacid_DH-like_N_sf"/>
</dbReference>
<evidence type="ECO:0000256" key="3">
    <source>
        <dbReference type="ARBA" id="ARBA00022723"/>
    </source>
</evidence>
<dbReference type="EC" id="1.1.1.38" evidence="7"/>
<evidence type="ECO:0000313" key="7">
    <source>
        <dbReference type="EMBL" id="VAW39253.1"/>
    </source>
</evidence>
<dbReference type="Pfam" id="PF00390">
    <property type="entry name" value="malic"/>
    <property type="match status" value="1"/>
</dbReference>
<dbReference type="PROSITE" id="PS00331">
    <property type="entry name" value="MALIC_ENZYMES"/>
    <property type="match status" value="1"/>
</dbReference>
<feature type="domain" description="Malic enzyme NAD-binding" evidence="5">
    <location>
        <begin position="279"/>
        <end position="537"/>
    </location>
</feature>
<dbReference type="PRINTS" id="PR00072">
    <property type="entry name" value="MALOXRDTASE"/>
</dbReference>
<dbReference type="EMBL" id="UOEX01000277">
    <property type="protein sequence ID" value="VAW39253.1"/>
    <property type="molecule type" value="Genomic_DNA"/>
</dbReference>
<organism evidence="7">
    <name type="scientific">hydrothermal vent metagenome</name>
    <dbReference type="NCBI Taxonomy" id="652676"/>
    <lineage>
        <taxon>unclassified sequences</taxon>
        <taxon>metagenomes</taxon>
        <taxon>ecological metagenomes</taxon>
    </lineage>
</organism>
<keyword evidence="7" id="KW-0560">Oxidoreductase</keyword>
<dbReference type="Pfam" id="PF03949">
    <property type="entry name" value="Malic_M"/>
    <property type="match status" value="1"/>
</dbReference>
<protein>
    <submittedName>
        <fullName evidence="7">NAD-dependent malic enzyme</fullName>
        <ecNumber evidence="7">1.1.1.38</ecNumber>
    </submittedName>
</protein>
<comment type="similarity">
    <text evidence="2">Belongs to the malic enzymes family.</text>
</comment>